<accession>A0A2X0NEE9</accession>
<dbReference type="Proteomes" id="UP000249723">
    <property type="component" value="Unassembled WGS sequence"/>
</dbReference>
<keyword evidence="2" id="KW-1185">Reference proteome</keyword>
<protein>
    <submittedName>
        <fullName evidence="1">BZ3500_MvSof-1268-A1-R1_Chr5-2g08083 protein</fullName>
    </submittedName>
</protein>
<proteinExistence type="predicted"/>
<dbReference type="EMBL" id="FMWP01000018">
    <property type="protein sequence ID" value="SCZ92665.1"/>
    <property type="molecule type" value="Genomic_DNA"/>
</dbReference>
<evidence type="ECO:0000313" key="2">
    <source>
        <dbReference type="Proteomes" id="UP000249723"/>
    </source>
</evidence>
<gene>
    <name evidence="1" type="ORF">BZ3500_MVSOF-1268-A1-R1_CHR5-2G08083</name>
</gene>
<name>A0A2X0NEE9_9BASI</name>
<evidence type="ECO:0000313" key="1">
    <source>
        <dbReference type="EMBL" id="SCZ92665.1"/>
    </source>
</evidence>
<organism evidence="1 2">
    <name type="scientific">Microbotryum saponariae</name>
    <dbReference type="NCBI Taxonomy" id="289078"/>
    <lineage>
        <taxon>Eukaryota</taxon>
        <taxon>Fungi</taxon>
        <taxon>Dikarya</taxon>
        <taxon>Basidiomycota</taxon>
        <taxon>Pucciniomycotina</taxon>
        <taxon>Microbotryomycetes</taxon>
        <taxon>Microbotryales</taxon>
        <taxon>Microbotryaceae</taxon>
        <taxon>Microbotryum</taxon>
    </lineage>
</organism>
<reference evidence="2" key="1">
    <citation type="submission" date="2016-10" db="EMBL/GenBank/DDBJ databases">
        <authorList>
            <person name="Jeantristanb JTB J.-T."/>
            <person name="Ricardo R."/>
        </authorList>
    </citation>
    <scope>NUCLEOTIDE SEQUENCE [LARGE SCALE GENOMIC DNA]</scope>
</reference>
<sequence>MSEANRRMRVLNTTQPSNNLVNHAEHLTTDPTYLKLQNELQGYGRQEAIEEHLRLMKLDDGMDGPEVNIKTTALRAIEQRSNAAVTLTWPAVTTIIAEVATSSIFEIDVVLQAFGCSHDEGWRRLEGAGASAVTLLGSGNESETHKTLSTARRLDLCGCIDAEGEAIACGGRCLPVAMDIRGLYERFDVDEPRTPTHLQSFTNLVKIQDHHMFESGEVAHR</sequence>
<dbReference type="AlphaFoldDB" id="A0A2X0NEE9"/>